<gene>
    <name evidence="1" type="ORF">ERS852411_01050</name>
</gene>
<organism evidence="1 2">
    <name type="scientific">Flavonifractor plautii</name>
    <name type="common">Fusobacterium plautii</name>
    <dbReference type="NCBI Taxonomy" id="292800"/>
    <lineage>
        <taxon>Bacteria</taxon>
        <taxon>Bacillati</taxon>
        <taxon>Bacillota</taxon>
        <taxon>Clostridia</taxon>
        <taxon>Eubacteriales</taxon>
        <taxon>Oscillospiraceae</taxon>
        <taxon>Flavonifractor</taxon>
    </lineage>
</organism>
<dbReference type="Proteomes" id="UP000095746">
    <property type="component" value="Unassembled WGS sequence"/>
</dbReference>
<sequence>MLLCYSAAGNSGYGTSTILTASGNQIAGSFINGSQDAIALKSGTAGQSIEVIYSGTVAADWVTEGQVITSHGVYGAGVLAGVLQVWSKYMPRGHKMVTGIFIGRQASTSDLTNNIELGFRPQYIVVLSEASPNTRRIALPGLTYRWNANDISSNDGLTITDTGFLIANNTTNNNEKYHYVAFG</sequence>
<protein>
    <submittedName>
        <fullName evidence="1">Uncharacterized protein</fullName>
    </submittedName>
</protein>
<dbReference type="EMBL" id="CYZT01000051">
    <property type="protein sequence ID" value="CUO14941.1"/>
    <property type="molecule type" value="Genomic_DNA"/>
</dbReference>
<evidence type="ECO:0000313" key="1">
    <source>
        <dbReference type="EMBL" id="CUO14941.1"/>
    </source>
</evidence>
<dbReference type="AlphaFoldDB" id="A0A174CN27"/>
<name>A0A174CN27_FLAPL</name>
<reference evidence="1 2" key="1">
    <citation type="submission" date="2015-09" db="EMBL/GenBank/DDBJ databases">
        <authorList>
            <consortium name="Pathogen Informatics"/>
        </authorList>
    </citation>
    <scope>NUCLEOTIDE SEQUENCE [LARGE SCALE GENOMIC DNA]</scope>
    <source>
        <strain evidence="1 2">2789STDY5608854</strain>
    </source>
</reference>
<evidence type="ECO:0000313" key="2">
    <source>
        <dbReference type="Proteomes" id="UP000095746"/>
    </source>
</evidence>
<accession>A0A174CN27</accession>
<proteinExistence type="predicted"/>